<organism evidence="5 6">
    <name type="scientific">Pandoraea apista</name>
    <dbReference type="NCBI Taxonomy" id="93218"/>
    <lineage>
        <taxon>Bacteria</taxon>
        <taxon>Pseudomonadati</taxon>
        <taxon>Pseudomonadota</taxon>
        <taxon>Betaproteobacteria</taxon>
        <taxon>Burkholderiales</taxon>
        <taxon>Burkholderiaceae</taxon>
        <taxon>Pandoraea</taxon>
    </lineage>
</organism>
<dbReference type="RefSeq" id="WP_048628345.1">
    <property type="nucleotide sequence ID" value="NZ_CALMDT010000003.1"/>
</dbReference>
<evidence type="ECO:0000313" key="5">
    <source>
        <dbReference type="EMBL" id="RSK80298.1"/>
    </source>
</evidence>
<dbReference type="InterPro" id="IPR002168">
    <property type="entry name" value="Lipase_GDXG_HIS_AS"/>
</dbReference>
<proteinExistence type="inferred from homology"/>
<evidence type="ECO:0000256" key="2">
    <source>
        <dbReference type="ARBA" id="ARBA00022801"/>
    </source>
</evidence>
<dbReference type="GeneID" id="47012345"/>
<dbReference type="InterPro" id="IPR050300">
    <property type="entry name" value="GDXG_lipolytic_enzyme"/>
</dbReference>
<evidence type="ECO:0000313" key="6">
    <source>
        <dbReference type="Proteomes" id="UP000270216"/>
    </source>
</evidence>
<dbReference type="PROSITE" id="PS01173">
    <property type="entry name" value="LIPASE_GDXG_HIS"/>
    <property type="match status" value="1"/>
</dbReference>
<dbReference type="SUPFAM" id="SSF53474">
    <property type="entry name" value="alpha/beta-Hydrolases"/>
    <property type="match status" value="1"/>
</dbReference>
<dbReference type="PROSITE" id="PS01174">
    <property type="entry name" value="LIPASE_GDXG_SER"/>
    <property type="match status" value="1"/>
</dbReference>
<comment type="caution">
    <text evidence="5">The sequence shown here is derived from an EMBL/GenBank/DDBJ whole genome shotgun (WGS) entry which is preliminary data.</text>
</comment>
<dbReference type="EMBL" id="RWHX01000022">
    <property type="protein sequence ID" value="RSK80298.1"/>
    <property type="molecule type" value="Genomic_DNA"/>
</dbReference>
<sequence length="315" mass="34425">MTIDADLLAYYDQMARKYPNAANAADAGAPSAQDVRAKFAAVAVEALRPLPAGLKSETFEIPLPGRNLRARLYRPIGREVPLVVYFHGGGWVVGDVDTHGTLAAFLAQDGDVAVLSVDYRLAPEHPFPAPVDDAREALAWAAEQRARLGVQVDRLAVAGDSAGGHLAAQAAAWFNDQHPGIVNAQLLIYPVVQYRFDTPSYERLAHGVGLTRDEMRWYWREFLNGVEPAADDVRVNLTAQAPRHPLPNALVIAAEYDPLHDEAVSYAQFVAQSGGRAEIVEAPGLTHSFARLQPFVPQARLVMHDAAQRLRDWLS</sequence>
<evidence type="ECO:0000259" key="4">
    <source>
        <dbReference type="Pfam" id="PF07859"/>
    </source>
</evidence>
<dbReference type="InterPro" id="IPR013094">
    <property type="entry name" value="AB_hydrolase_3"/>
</dbReference>
<keyword evidence="6" id="KW-1185">Reference proteome</keyword>
<comment type="similarity">
    <text evidence="1">Belongs to the 'GDXG' lipolytic enzyme family.</text>
</comment>
<name>A0ABX9ZNW2_9BURK</name>
<dbReference type="Proteomes" id="UP000270216">
    <property type="component" value="Unassembled WGS sequence"/>
</dbReference>
<dbReference type="PANTHER" id="PTHR48081:SF8">
    <property type="entry name" value="ALPHA_BETA HYDROLASE FOLD-3 DOMAIN-CONTAINING PROTEIN-RELATED"/>
    <property type="match status" value="1"/>
</dbReference>
<feature type="domain" description="Alpha/beta hydrolase fold-3" evidence="4">
    <location>
        <begin position="83"/>
        <end position="290"/>
    </location>
</feature>
<gene>
    <name evidence="5" type="ORF">EJE83_13580</name>
</gene>
<evidence type="ECO:0000256" key="3">
    <source>
        <dbReference type="PROSITE-ProRule" id="PRU10038"/>
    </source>
</evidence>
<protein>
    <submittedName>
        <fullName evidence="5">Alpha/beta hydrolase</fullName>
    </submittedName>
</protein>
<dbReference type="Pfam" id="PF07859">
    <property type="entry name" value="Abhydrolase_3"/>
    <property type="match status" value="1"/>
</dbReference>
<feature type="active site" evidence="3">
    <location>
        <position position="161"/>
    </location>
</feature>
<dbReference type="GO" id="GO:0016787">
    <property type="term" value="F:hydrolase activity"/>
    <property type="evidence" value="ECO:0007669"/>
    <property type="project" value="UniProtKB-KW"/>
</dbReference>
<dbReference type="Gene3D" id="3.40.50.1820">
    <property type="entry name" value="alpha/beta hydrolase"/>
    <property type="match status" value="1"/>
</dbReference>
<dbReference type="InterPro" id="IPR033140">
    <property type="entry name" value="Lipase_GDXG_put_SER_AS"/>
</dbReference>
<keyword evidence="2 5" id="KW-0378">Hydrolase</keyword>
<reference evidence="5 6" key="1">
    <citation type="submission" date="2018-12" db="EMBL/GenBank/DDBJ databases">
        <title>Whole genome sequence of a Pandoraea apista isolate from a patient with cystic fibrosis.</title>
        <authorList>
            <person name="Kenna D.T."/>
            <person name="Turton J.F."/>
        </authorList>
    </citation>
    <scope>NUCLEOTIDE SEQUENCE [LARGE SCALE GENOMIC DNA]</scope>
    <source>
        <strain evidence="5 6">Pa13324</strain>
    </source>
</reference>
<dbReference type="PANTHER" id="PTHR48081">
    <property type="entry name" value="AB HYDROLASE SUPERFAMILY PROTEIN C4A8.06C"/>
    <property type="match status" value="1"/>
</dbReference>
<evidence type="ECO:0000256" key="1">
    <source>
        <dbReference type="ARBA" id="ARBA00010515"/>
    </source>
</evidence>
<accession>A0ABX9ZNW2</accession>
<dbReference type="InterPro" id="IPR029058">
    <property type="entry name" value="AB_hydrolase_fold"/>
</dbReference>